<evidence type="ECO:0000313" key="13">
    <source>
        <dbReference type="EMBL" id="OHB03331.1"/>
    </source>
</evidence>
<keyword evidence="3 10" id="KW-0436">Ligase</keyword>
<dbReference type="EC" id="6.1.1.19" evidence="2 9"/>
<gene>
    <name evidence="13" type="ORF">A3B14_00260</name>
</gene>
<organism evidence="13 14">
    <name type="scientific">Candidatus Zambryskibacteria bacterium RIFCSPLOWO2_01_FULL_45_21</name>
    <dbReference type="NCBI Taxonomy" id="1802761"/>
    <lineage>
        <taxon>Bacteria</taxon>
        <taxon>Candidatus Zambryskiibacteriota</taxon>
    </lineage>
</organism>
<dbReference type="NCBIfam" id="TIGR00456">
    <property type="entry name" value="argS"/>
    <property type="match status" value="1"/>
</dbReference>
<dbReference type="GO" id="GO:0004814">
    <property type="term" value="F:arginine-tRNA ligase activity"/>
    <property type="evidence" value="ECO:0007669"/>
    <property type="project" value="UniProtKB-UniRule"/>
</dbReference>
<dbReference type="PRINTS" id="PR01038">
    <property type="entry name" value="TRNASYNTHARG"/>
</dbReference>
<feature type="domain" description="DALR anticodon binding" evidence="11">
    <location>
        <begin position="447"/>
        <end position="558"/>
    </location>
</feature>
<evidence type="ECO:0000256" key="7">
    <source>
        <dbReference type="ARBA" id="ARBA00023146"/>
    </source>
</evidence>
<keyword evidence="4 10" id="KW-0547">Nucleotide-binding</keyword>
<dbReference type="InterPro" id="IPR035684">
    <property type="entry name" value="ArgRS_core"/>
</dbReference>
<reference evidence="13 14" key="1">
    <citation type="journal article" date="2016" name="Nat. Commun.">
        <title>Thousands of microbial genomes shed light on interconnected biogeochemical processes in an aquifer system.</title>
        <authorList>
            <person name="Anantharaman K."/>
            <person name="Brown C.T."/>
            <person name="Hug L.A."/>
            <person name="Sharon I."/>
            <person name="Castelle C.J."/>
            <person name="Probst A.J."/>
            <person name="Thomas B.C."/>
            <person name="Singh A."/>
            <person name="Wilkins M.J."/>
            <person name="Karaoz U."/>
            <person name="Brodie E.L."/>
            <person name="Williams K.H."/>
            <person name="Hubbard S.S."/>
            <person name="Banfield J.F."/>
        </authorList>
    </citation>
    <scope>NUCLEOTIDE SEQUENCE [LARGE SCALE GENOMIC DNA]</scope>
</reference>
<keyword evidence="6 10" id="KW-0648">Protein biosynthesis</keyword>
<dbReference type="SMART" id="SM00836">
    <property type="entry name" value="DALR_1"/>
    <property type="match status" value="1"/>
</dbReference>
<comment type="catalytic activity">
    <reaction evidence="8">
        <text>tRNA(Arg) + L-arginine + ATP = L-arginyl-tRNA(Arg) + AMP + diphosphate</text>
        <dbReference type="Rhea" id="RHEA:20301"/>
        <dbReference type="Rhea" id="RHEA-COMP:9658"/>
        <dbReference type="Rhea" id="RHEA-COMP:9673"/>
        <dbReference type="ChEBI" id="CHEBI:30616"/>
        <dbReference type="ChEBI" id="CHEBI:32682"/>
        <dbReference type="ChEBI" id="CHEBI:33019"/>
        <dbReference type="ChEBI" id="CHEBI:78442"/>
        <dbReference type="ChEBI" id="CHEBI:78513"/>
        <dbReference type="ChEBI" id="CHEBI:456215"/>
        <dbReference type="EC" id="6.1.1.19"/>
    </reaction>
</comment>
<keyword evidence="5 10" id="KW-0067">ATP-binding</keyword>
<feature type="domain" description="Arginyl tRNA synthetase N-terminal" evidence="12">
    <location>
        <begin position="4"/>
        <end position="87"/>
    </location>
</feature>
<evidence type="ECO:0000256" key="10">
    <source>
        <dbReference type="RuleBase" id="RU363038"/>
    </source>
</evidence>
<protein>
    <recommendedName>
        <fullName evidence="2 9">Arginine--tRNA ligase</fullName>
        <ecNumber evidence="2 9">6.1.1.19</ecNumber>
    </recommendedName>
</protein>
<evidence type="ECO:0000256" key="6">
    <source>
        <dbReference type="ARBA" id="ARBA00022917"/>
    </source>
</evidence>
<evidence type="ECO:0000256" key="1">
    <source>
        <dbReference type="ARBA" id="ARBA00005594"/>
    </source>
</evidence>
<dbReference type="GO" id="GO:0005524">
    <property type="term" value="F:ATP binding"/>
    <property type="evidence" value="ECO:0007669"/>
    <property type="project" value="UniProtKB-KW"/>
</dbReference>
<evidence type="ECO:0000256" key="2">
    <source>
        <dbReference type="ARBA" id="ARBA00012837"/>
    </source>
</evidence>
<dbReference type="Pfam" id="PF03485">
    <property type="entry name" value="Arg_tRNA_synt_N"/>
    <property type="match status" value="1"/>
</dbReference>
<accession>A0A1G2U1C6</accession>
<dbReference type="GO" id="GO:0005737">
    <property type="term" value="C:cytoplasm"/>
    <property type="evidence" value="ECO:0007669"/>
    <property type="project" value="UniProtKB-UniRule"/>
</dbReference>
<dbReference type="InterPro" id="IPR001278">
    <property type="entry name" value="Arg-tRNA-ligase"/>
</dbReference>
<evidence type="ECO:0000256" key="3">
    <source>
        <dbReference type="ARBA" id="ARBA00022598"/>
    </source>
</evidence>
<evidence type="ECO:0000256" key="5">
    <source>
        <dbReference type="ARBA" id="ARBA00022840"/>
    </source>
</evidence>
<dbReference type="SUPFAM" id="SSF47323">
    <property type="entry name" value="Anticodon-binding domain of a subclass of class I aminoacyl-tRNA synthetases"/>
    <property type="match status" value="1"/>
</dbReference>
<dbReference type="InterPro" id="IPR005148">
    <property type="entry name" value="Arg-tRNA-synth_N"/>
</dbReference>
<dbReference type="InterPro" id="IPR008909">
    <property type="entry name" value="DALR_anticod-bd"/>
</dbReference>
<dbReference type="InterPro" id="IPR014729">
    <property type="entry name" value="Rossmann-like_a/b/a_fold"/>
</dbReference>
<dbReference type="Gene3D" id="3.30.1360.70">
    <property type="entry name" value="Arginyl tRNA synthetase N-terminal domain"/>
    <property type="match status" value="1"/>
</dbReference>
<evidence type="ECO:0000313" key="14">
    <source>
        <dbReference type="Proteomes" id="UP000176800"/>
    </source>
</evidence>
<evidence type="ECO:0000256" key="8">
    <source>
        <dbReference type="ARBA" id="ARBA00049339"/>
    </source>
</evidence>
<dbReference type="InterPro" id="IPR009080">
    <property type="entry name" value="tRNAsynth_Ia_anticodon-bd"/>
</dbReference>
<dbReference type="GO" id="GO:0006420">
    <property type="term" value="P:arginyl-tRNA aminoacylation"/>
    <property type="evidence" value="ECO:0007669"/>
    <property type="project" value="UniProtKB-UniRule"/>
</dbReference>
<dbReference type="SUPFAM" id="SSF52374">
    <property type="entry name" value="Nucleotidylyl transferase"/>
    <property type="match status" value="1"/>
</dbReference>
<evidence type="ECO:0000259" key="12">
    <source>
        <dbReference type="SMART" id="SM01016"/>
    </source>
</evidence>
<dbReference type="PANTHER" id="PTHR11956:SF5">
    <property type="entry name" value="ARGININE--TRNA LIGASE, CYTOPLASMIC"/>
    <property type="match status" value="1"/>
</dbReference>
<dbReference type="Proteomes" id="UP000176800">
    <property type="component" value="Unassembled WGS sequence"/>
</dbReference>
<dbReference type="Gene3D" id="1.10.730.10">
    <property type="entry name" value="Isoleucyl-tRNA Synthetase, Domain 1"/>
    <property type="match status" value="1"/>
</dbReference>
<dbReference type="EMBL" id="MHWE01000019">
    <property type="protein sequence ID" value="OHB03331.1"/>
    <property type="molecule type" value="Genomic_DNA"/>
</dbReference>
<dbReference type="SUPFAM" id="SSF55190">
    <property type="entry name" value="Arginyl-tRNA synthetase (ArgRS), N-terminal 'additional' domain"/>
    <property type="match status" value="1"/>
</dbReference>
<dbReference type="InterPro" id="IPR036695">
    <property type="entry name" value="Arg-tRNA-synth_N_sf"/>
</dbReference>
<sequence>MVYEKLRDLTEEATRKSGFEAVNFTVEHPANLELGDYASNIALVLGKKNGQNPMDVAEKIAEVLRQVEDNSLSRIEVASPGFINFFLSKEFFSKSLKNILEDKQFGKNENLKGKKVIVEYTDPNPFKEFHIGHLMSNSIGESISRLIEWNGAEAKRACYQGDVGLHVAKAVWGAVKNKESGIKNQEWGKCYTEGAKAYKENDTAKKEIEEINKKIYDRSDEEINKLYNEGRKESLEYFETIYKKLDTKFDFYFFESESGPFGKKIVLENKGGIFEESEGAIIFRGEKYDNSLHTRVFINSDGLPTYEAKELGLAKIKYEKYPYDMSVVITGNEVNEYFRVLLVAMSLVFPELAEKTKHISHGMLRLPSGKMSSRTGEVISAESLILELKNAVKDKFKETRRDSDDKLAEEVAVGALKYSILKQAAGKDVVFDIGKSISLDGDSGPYLQYTKARINSVLEKCRSLGIESSANGGQNFEIERVVYIFPEVVERASTEFSPHYILNYLVEVASRFNAFYAQNTIADKNDPESPHKAAIAQAVGQILESGLHLLAIPSPHNM</sequence>
<comment type="caution">
    <text evidence="13">The sequence shown here is derived from an EMBL/GenBank/DDBJ whole genome shotgun (WGS) entry which is preliminary data.</text>
</comment>
<proteinExistence type="inferred from homology"/>
<dbReference type="Pfam" id="PF05746">
    <property type="entry name" value="DALR_1"/>
    <property type="match status" value="1"/>
</dbReference>
<keyword evidence="7 10" id="KW-0030">Aminoacyl-tRNA synthetase</keyword>
<dbReference type="PANTHER" id="PTHR11956">
    <property type="entry name" value="ARGINYL-TRNA SYNTHETASE"/>
    <property type="match status" value="1"/>
</dbReference>
<dbReference type="Gene3D" id="3.40.50.620">
    <property type="entry name" value="HUPs"/>
    <property type="match status" value="1"/>
</dbReference>
<dbReference type="SMART" id="SM01016">
    <property type="entry name" value="Arg_tRNA_synt_N"/>
    <property type="match status" value="1"/>
</dbReference>
<dbReference type="Pfam" id="PF00750">
    <property type="entry name" value="tRNA-synt_1d"/>
    <property type="match status" value="1"/>
</dbReference>
<name>A0A1G2U1C6_9BACT</name>
<evidence type="ECO:0000256" key="9">
    <source>
        <dbReference type="NCBIfam" id="TIGR00456"/>
    </source>
</evidence>
<dbReference type="AlphaFoldDB" id="A0A1G2U1C6"/>
<evidence type="ECO:0000259" key="11">
    <source>
        <dbReference type="SMART" id="SM00836"/>
    </source>
</evidence>
<evidence type="ECO:0000256" key="4">
    <source>
        <dbReference type="ARBA" id="ARBA00022741"/>
    </source>
</evidence>
<comment type="similarity">
    <text evidence="1 10">Belongs to the class-I aminoacyl-tRNA synthetase family.</text>
</comment>